<protein>
    <submittedName>
        <fullName evidence="1">Uncharacterized protein YndB with AHSA1/START domain</fullName>
    </submittedName>
</protein>
<sequence>MTQLKTSRTVTAIAPAGQASADGIPCMLAGQASKPRLKAVTKTVNVAIGRTTGMAVPCEYWATTDTDFDYGYGYEAVYDPKRISLADAEKWVSTQLAEQGVKVAEFINEDGAEATRRRMLDTWNEVADLAKARGVHTPAVERFHDEMALLLAVAPNPAATLDRLMQVFARERAKSAPNACHVYPGLCIVEDGESGDAVDEHGRHYDHAGHSYTVPSATRREDPEIWAEFVHVSAGTPHIGFMGETLTPAQAREKAVHLRKFADEMDALADQVEVAVVAAEQVAGK</sequence>
<dbReference type="Proteomes" id="UP000629287">
    <property type="component" value="Unassembled WGS sequence"/>
</dbReference>
<dbReference type="AlphaFoldDB" id="A0A8I0PCX6"/>
<dbReference type="OrthoDB" id="4329432at2"/>
<accession>A0A8I0PCX6</accession>
<dbReference type="EMBL" id="JADBGF010000001">
    <property type="protein sequence ID" value="MBE1601299.1"/>
    <property type="molecule type" value="Genomic_DNA"/>
</dbReference>
<name>A0A8I0PCX6_9ACTN</name>
<keyword evidence="2" id="KW-1185">Reference proteome</keyword>
<proteinExistence type="predicted"/>
<evidence type="ECO:0000313" key="2">
    <source>
        <dbReference type="Proteomes" id="UP000629287"/>
    </source>
</evidence>
<gene>
    <name evidence="1" type="ORF">H4687_007428</name>
</gene>
<dbReference type="GeneID" id="86831924"/>
<reference evidence="1 2" key="1">
    <citation type="submission" date="2020-10" db="EMBL/GenBank/DDBJ databases">
        <title>Sequencing the genomes of 1000 actinobacteria strains.</title>
        <authorList>
            <person name="Klenk H.-P."/>
        </authorList>
    </citation>
    <scope>NUCLEOTIDE SEQUENCE [LARGE SCALE GENOMIC DNA]</scope>
    <source>
        <strain evidence="1 2">DSM 41803</strain>
    </source>
</reference>
<organism evidence="1 2">
    <name type="scientific">Streptomyces stelliscabiei</name>
    <dbReference type="NCBI Taxonomy" id="146820"/>
    <lineage>
        <taxon>Bacteria</taxon>
        <taxon>Bacillati</taxon>
        <taxon>Actinomycetota</taxon>
        <taxon>Actinomycetes</taxon>
        <taxon>Kitasatosporales</taxon>
        <taxon>Streptomycetaceae</taxon>
        <taxon>Streptomyces</taxon>
    </lineage>
</organism>
<comment type="caution">
    <text evidence="1">The sequence shown here is derived from an EMBL/GenBank/DDBJ whole genome shotgun (WGS) entry which is preliminary data.</text>
</comment>
<evidence type="ECO:0000313" key="1">
    <source>
        <dbReference type="EMBL" id="MBE1601299.1"/>
    </source>
</evidence>
<dbReference type="RefSeq" id="WP_046917547.1">
    <property type="nucleotide sequence ID" value="NZ_JADBGF010000001.1"/>
</dbReference>